<dbReference type="InterPro" id="IPR042186">
    <property type="entry name" value="FimD_plug_dom"/>
</dbReference>
<keyword evidence="7 10" id="KW-0732">Signal</keyword>
<dbReference type="InterPro" id="IPR043142">
    <property type="entry name" value="PapC-like_C_sf"/>
</dbReference>
<dbReference type="InterPro" id="IPR000015">
    <property type="entry name" value="Fimb_usher"/>
</dbReference>
<evidence type="ECO:0000259" key="12">
    <source>
        <dbReference type="Pfam" id="PF13954"/>
    </source>
</evidence>
<dbReference type="AlphaFoldDB" id="W0HP43"/>
<accession>W0HP43</accession>
<dbReference type="PANTHER" id="PTHR30451">
    <property type="entry name" value="OUTER MEMBRANE USHER PROTEIN"/>
    <property type="match status" value="1"/>
</dbReference>
<evidence type="ECO:0000313" key="13">
    <source>
        <dbReference type="EMBL" id="AHF75584.1"/>
    </source>
</evidence>
<dbReference type="Gene3D" id="3.10.20.410">
    <property type="match status" value="1"/>
</dbReference>
<reference evidence="13 14" key="1">
    <citation type="journal article" date="2014" name="Genome Biol. Evol.">
        <title>Genome degeneration and adaptation in a nascent stage of symbiosis.</title>
        <authorList>
            <person name="Oakeson K.F."/>
            <person name="Gil R."/>
            <person name="Clayton A.L."/>
            <person name="Dunn D.M."/>
            <person name="von Niederhausern A.C."/>
            <person name="Hamil C."/>
            <person name="Aoyagi A."/>
            <person name="Duval B."/>
            <person name="Baca A."/>
            <person name="Silva F.J."/>
            <person name="Vallier A."/>
            <person name="Jackson D.G."/>
            <person name="Latorre A."/>
            <person name="Weiss R.B."/>
            <person name="Heddi A."/>
            <person name="Moya A."/>
            <person name="Dale C."/>
        </authorList>
    </citation>
    <scope>NUCLEOTIDE SEQUENCE [LARGE SCALE GENOMIC DNA]</scope>
    <source>
        <strain evidence="13 14">HS1</strain>
    </source>
</reference>
<feature type="domain" description="PapC N-terminal" evidence="12">
    <location>
        <begin position="25"/>
        <end position="160"/>
    </location>
</feature>
<dbReference type="Gene3D" id="2.60.40.2610">
    <property type="entry name" value="Outer membrane usher protein FimD, plug domain"/>
    <property type="match status" value="1"/>
</dbReference>
<proteinExistence type="inferred from homology"/>
<dbReference type="SUPFAM" id="SSF141729">
    <property type="entry name" value="FimD N-terminal domain-like"/>
    <property type="match status" value="1"/>
</dbReference>
<organism evidence="13 14">
    <name type="scientific">Sodalis praecaptivus</name>
    <dbReference type="NCBI Taxonomy" id="1239307"/>
    <lineage>
        <taxon>Bacteria</taxon>
        <taxon>Pseudomonadati</taxon>
        <taxon>Pseudomonadota</taxon>
        <taxon>Gammaproteobacteria</taxon>
        <taxon>Enterobacterales</taxon>
        <taxon>Bruguierivoracaceae</taxon>
        <taxon>Sodalis</taxon>
    </lineage>
</organism>
<name>W0HP43_9GAMM</name>
<evidence type="ECO:0000313" key="14">
    <source>
        <dbReference type="Proteomes" id="UP000019028"/>
    </source>
</evidence>
<dbReference type="PANTHER" id="PTHR30451:SF21">
    <property type="entry name" value="FIMBRIAL USHER DOMAIN-CONTAINING PROTEIN YDET-RELATED"/>
    <property type="match status" value="1"/>
</dbReference>
<dbReference type="InterPro" id="IPR025885">
    <property type="entry name" value="PapC_N"/>
</dbReference>
<dbReference type="GO" id="GO:0009297">
    <property type="term" value="P:pilus assembly"/>
    <property type="evidence" value="ECO:0007669"/>
    <property type="project" value="InterPro"/>
</dbReference>
<dbReference type="Pfam" id="PF00577">
    <property type="entry name" value="Usher"/>
    <property type="match status" value="1"/>
</dbReference>
<evidence type="ECO:0000256" key="7">
    <source>
        <dbReference type="ARBA" id="ARBA00022729"/>
    </source>
</evidence>
<dbReference type="Proteomes" id="UP000019028">
    <property type="component" value="Chromosome"/>
</dbReference>
<dbReference type="PATRIC" id="fig|1239307.3.peg.514"/>
<evidence type="ECO:0000256" key="10">
    <source>
        <dbReference type="SAM" id="SignalP"/>
    </source>
</evidence>
<dbReference type="Pfam" id="PF13954">
    <property type="entry name" value="PapC_N"/>
    <property type="match status" value="1"/>
</dbReference>
<evidence type="ECO:0000256" key="9">
    <source>
        <dbReference type="ARBA" id="ARBA00023237"/>
    </source>
</evidence>
<evidence type="ECO:0000256" key="6">
    <source>
        <dbReference type="ARBA" id="ARBA00022692"/>
    </source>
</evidence>
<evidence type="ECO:0000256" key="8">
    <source>
        <dbReference type="ARBA" id="ARBA00023136"/>
    </source>
</evidence>
<keyword evidence="9" id="KW-0998">Cell outer membrane</keyword>
<keyword evidence="8" id="KW-0472">Membrane</keyword>
<dbReference type="GO" id="GO:0009279">
    <property type="term" value="C:cell outer membrane"/>
    <property type="evidence" value="ECO:0007669"/>
    <property type="project" value="UniProtKB-SubCell"/>
</dbReference>
<evidence type="ECO:0000256" key="4">
    <source>
        <dbReference type="ARBA" id="ARBA00022452"/>
    </source>
</evidence>
<dbReference type="InterPro" id="IPR037224">
    <property type="entry name" value="PapC_N_sf"/>
</dbReference>
<evidence type="ECO:0000256" key="2">
    <source>
        <dbReference type="ARBA" id="ARBA00008064"/>
    </source>
</evidence>
<evidence type="ECO:0000256" key="3">
    <source>
        <dbReference type="ARBA" id="ARBA00022448"/>
    </source>
</evidence>
<protein>
    <submittedName>
        <fullName evidence="13">Pilin outer membrane usher protein</fullName>
    </submittedName>
</protein>
<comment type="similarity">
    <text evidence="2">Belongs to the fimbrial export usher family.</text>
</comment>
<dbReference type="HOGENOM" id="CLU_009120_1_0_6"/>
<dbReference type="EMBL" id="CP006569">
    <property type="protein sequence ID" value="AHF75584.1"/>
    <property type="molecule type" value="Genomic_DNA"/>
</dbReference>
<dbReference type="InterPro" id="IPR025949">
    <property type="entry name" value="PapC-like_C"/>
</dbReference>
<dbReference type="KEGG" id="sod:Sant_0487"/>
<evidence type="ECO:0000256" key="1">
    <source>
        <dbReference type="ARBA" id="ARBA00004571"/>
    </source>
</evidence>
<keyword evidence="5" id="KW-1029">Fimbrium biogenesis</keyword>
<gene>
    <name evidence="13" type="primary">safC</name>
    <name evidence="13" type="ORF">Sant_0487</name>
</gene>
<evidence type="ECO:0000256" key="5">
    <source>
        <dbReference type="ARBA" id="ARBA00022558"/>
    </source>
</evidence>
<keyword evidence="6" id="KW-0812">Transmembrane</keyword>
<dbReference type="GO" id="GO:0015473">
    <property type="term" value="F:fimbrial usher porin activity"/>
    <property type="evidence" value="ECO:0007669"/>
    <property type="project" value="InterPro"/>
</dbReference>
<dbReference type="Gene3D" id="2.60.40.3110">
    <property type="match status" value="1"/>
</dbReference>
<feature type="signal peptide" evidence="10">
    <location>
        <begin position="1"/>
        <end position="19"/>
    </location>
</feature>
<feature type="chain" id="PRO_5004789981" evidence="10">
    <location>
        <begin position="20"/>
        <end position="789"/>
    </location>
</feature>
<feature type="domain" description="PapC-like C-terminal" evidence="11">
    <location>
        <begin position="718"/>
        <end position="774"/>
    </location>
</feature>
<evidence type="ECO:0000259" key="11">
    <source>
        <dbReference type="Pfam" id="PF13953"/>
    </source>
</evidence>
<keyword evidence="14" id="KW-1185">Reference proteome</keyword>
<sequence>MKIKFLLIPFIFCMGWLHAEEKYATDLLENVGGLSITDVSAFDKGNAILPGTYTLSVVVNDRQFDGQRITFKKTSNEKVEAVFSCDKLKLWGIAIDHCQEGEIPLTTYIHQAQTDVDLGDNTLTITVPQKYQQESSENDVTSEKAWQDGINAAFSSYAVNTDTTRLEGVGRRNSLYGNFTNGVNMMGFRVRNNGFLNVTSGNKTRYVSSKNYIEHDLDTLRSTLTLGDFFTSGKIFAAQNLRGAAMATNNEMLANRERVYAPVITGVARSNATIIIKQNDFVIATRKVPPGPFALKDIPASSSAGDIDITIVEANGDARHFSQSYNAVDVLVPAHSLRYSLYAGRNRSLNDAPPLAEADALYGLANSLTLIGGVQYANDYHNLAAGMGADVRWLGGLYGVINSSASDTETRGHQQGTMLTTGLSHSFAATGSYLYLTAEHRFAEGYEEYQDAMAPQADQHYRTRYILQLAQPMEAVSLTVNLAQSVGFQGDNSHSLGGSFSFTLSRMTVITSLSHQSGSQKDNLLSLNMSLPLGNEARHYLNYNQTRGQGGRSDDRLSLSGSLLEDDNLSYDIGASTSAGYRQNDSSLRWNAGKGTLSTSWSQDENSDDLTLGLEGSVIAHHHGITLGQPLTQSTALVHTDHVSDLPIANNTAVATDHFGNAIVTGLSPYRYNETSLNTNKLTKQVEVDSNVYQNAPRQGAIIEVDFAAQKRDIHYAHIRTAEGAALPFGAVVYDAGDRSVGIVSAGGLTALNMQDSRWPLQIRSEEMTCRTSLQGVNPQSQIWELTCQ</sequence>
<dbReference type="Pfam" id="PF13953">
    <property type="entry name" value="PapC_C"/>
    <property type="match status" value="1"/>
</dbReference>
<comment type="subcellular location">
    <subcellularLocation>
        <location evidence="1">Cell outer membrane</location>
        <topology evidence="1">Multi-pass membrane protein</topology>
    </subcellularLocation>
</comment>
<keyword evidence="4" id="KW-1134">Transmembrane beta strand</keyword>
<dbReference type="Gene3D" id="2.60.40.2070">
    <property type="match status" value="1"/>
</dbReference>
<keyword evidence="3" id="KW-0813">Transport</keyword>